<keyword evidence="3" id="KW-1185">Reference proteome</keyword>
<sequence>MYYTEAKVEDHAEVEVEDHMEMEDHAEVEVEDHVEDHEFLMLKLHVNKIRKLDTIDQYVESDTLLDNDEISEIITKLPDESLYAPETAQAVATYVQVVDEPIATEEIFNDEEIIATIQAKENEKGSTEQEIEDEDELPEPPVTAAEVYNAMQTVIRYEEQENSESNITLEGLGFLRKLLKKYK</sequence>
<name>A0A9N9ECQ1_9GLOM</name>
<evidence type="ECO:0000313" key="3">
    <source>
        <dbReference type="Proteomes" id="UP000789396"/>
    </source>
</evidence>
<feature type="non-terminal residue" evidence="2">
    <location>
        <position position="183"/>
    </location>
</feature>
<organism evidence="2 3">
    <name type="scientific">Racocetra fulgida</name>
    <dbReference type="NCBI Taxonomy" id="60492"/>
    <lineage>
        <taxon>Eukaryota</taxon>
        <taxon>Fungi</taxon>
        <taxon>Fungi incertae sedis</taxon>
        <taxon>Mucoromycota</taxon>
        <taxon>Glomeromycotina</taxon>
        <taxon>Glomeromycetes</taxon>
        <taxon>Diversisporales</taxon>
        <taxon>Gigasporaceae</taxon>
        <taxon>Racocetra</taxon>
    </lineage>
</organism>
<dbReference type="EMBL" id="CAJVPZ010015517">
    <property type="protein sequence ID" value="CAG8666788.1"/>
    <property type="molecule type" value="Genomic_DNA"/>
</dbReference>
<gene>
    <name evidence="2" type="ORF">RFULGI_LOCUS9066</name>
</gene>
<feature type="compositionally biased region" description="Acidic residues" evidence="1">
    <location>
        <begin position="129"/>
        <end position="138"/>
    </location>
</feature>
<accession>A0A9N9ECQ1</accession>
<comment type="caution">
    <text evidence="2">The sequence shown here is derived from an EMBL/GenBank/DDBJ whole genome shotgun (WGS) entry which is preliminary data.</text>
</comment>
<dbReference type="Proteomes" id="UP000789396">
    <property type="component" value="Unassembled WGS sequence"/>
</dbReference>
<dbReference type="AlphaFoldDB" id="A0A9N9ECQ1"/>
<evidence type="ECO:0000313" key="2">
    <source>
        <dbReference type="EMBL" id="CAG8666788.1"/>
    </source>
</evidence>
<evidence type="ECO:0000256" key="1">
    <source>
        <dbReference type="SAM" id="MobiDB-lite"/>
    </source>
</evidence>
<proteinExistence type="predicted"/>
<reference evidence="2" key="1">
    <citation type="submission" date="2021-06" db="EMBL/GenBank/DDBJ databases">
        <authorList>
            <person name="Kallberg Y."/>
            <person name="Tangrot J."/>
            <person name="Rosling A."/>
        </authorList>
    </citation>
    <scope>NUCLEOTIDE SEQUENCE</scope>
    <source>
        <strain evidence="2">IN212</strain>
    </source>
</reference>
<protein>
    <submittedName>
        <fullName evidence="2">14370_t:CDS:1</fullName>
    </submittedName>
</protein>
<feature type="region of interest" description="Disordered" evidence="1">
    <location>
        <begin position="120"/>
        <end position="139"/>
    </location>
</feature>